<dbReference type="InterPro" id="IPR003775">
    <property type="entry name" value="Flagellar_assembly_factor_FliW"/>
</dbReference>
<dbReference type="PANTHER" id="PTHR39190:SF1">
    <property type="entry name" value="FLAGELLAR ASSEMBLY FACTOR FLIW"/>
    <property type="match status" value="1"/>
</dbReference>
<sequence length="124" mass="13021">MSAAVSFTAPPPGFEPHVEFTLAAIDGADGLYSLTAAADRGLRVFVVDPAIYLPEYLPRFSAELLEAIGLGSAQDPQVLVVARPGGEATTVNLLAPVLLNPETGQGSQVILSDQHWPVQAELRA</sequence>
<dbReference type="InterPro" id="IPR024046">
    <property type="entry name" value="Flagellar_assmbl_FliW_dom_sf"/>
</dbReference>
<accession>A0A4R5TX95</accession>
<reference evidence="4 5" key="1">
    <citation type="submission" date="2019-03" db="EMBL/GenBank/DDBJ databases">
        <title>Arthrobacter sp. nov., an bacterium isolated from biocrust in Mu Us Desert.</title>
        <authorList>
            <person name="Lixiong L."/>
        </authorList>
    </citation>
    <scope>NUCLEOTIDE SEQUENCE [LARGE SCALE GENOMIC DNA]</scope>
    <source>
        <strain evidence="4 5">SLN-3</strain>
    </source>
</reference>
<name>A0A4R5TX95_9MICC</name>
<dbReference type="GO" id="GO:0006417">
    <property type="term" value="P:regulation of translation"/>
    <property type="evidence" value="ECO:0007669"/>
    <property type="project" value="UniProtKB-KW"/>
</dbReference>
<evidence type="ECO:0000313" key="5">
    <source>
        <dbReference type="Proteomes" id="UP000295411"/>
    </source>
</evidence>
<dbReference type="Proteomes" id="UP000295411">
    <property type="component" value="Unassembled WGS sequence"/>
</dbReference>
<dbReference type="Pfam" id="PF02623">
    <property type="entry name" value="FliW"/>
    <property type="match status" value="1"/>
</dbReference>
<dbReference type="RefSeq" id="WP_133404027.1">
    <property type="nucleotide sequence ID" value="NZ_SMTK01000003.1"/>
</dbReference>
<keyword evidence="1" id="KW-0963">Cytoplasm</keyword>
<keyword evidence="3" id="KW-0810">Translation regulation</keyword>
<evidence type="ECO:0000313" key="4">
    <source>
        <dbReference type="EMBL" id="TDK25795.1"/>
    </source>
</evidence>
<dbReference type="EMBL" id="SMTK01000003">
    <property type="protein sequence ID" value="TDK25795.1"/>
    <property type="molecule type" value="Genomic_DNA"/>
</dbReference>
<dbReference type="PANTHER" id="PTHR39190">
    <property type="entry name" value="FLAGELLAR ASSEMBLY FACTOR FLIW"/>
    <property type="match status" value="1"/>
</dbReference>
<keyword evidence="4" id="KW-0282">Flagellum</keyword>
<gene>
    <name evidence="4" type="ORF">E2F48_11245</name>
</gene>
<evidence type="ECO:0000256" key="1">
    <source>
        <dbReference type="ARBA" id="ARBA00022490"/>
    </source>
</evidence>
<keyword evidence="5" id="KW-1185">Reference proteome</keyword>
<dbReference type="GO" id="GO:0044780">
    <property type="term" value="P:bacterial-type flagellum assembly"/>
    <property type="evidence" value="ECO:0007669"/>
    <property type="project" value="InterPro"/>
</dbReference>
<organism evidence="4 5">
    <name type="scientific">Arthrobacter crusticola</name>
    <dbReference type="NCBI Taxonomy" id="2547960"/>
    <lineage>
        <taxon>Bacteria</taxon>
        <taxon>Bacillati</taxon>
        <taxon>Actinomycetota</taxon>
        <taxon>Actinomycetes</taxon>
        <taxon>Micrococcales</taxon>
        <taxon>Micrococcaceae</taxon>
        <taxon>Arthrobacter</taxon>
    </lineage>
</organism>
<dbReference type="SUPFAM" id="SSF141457">
    <property type="entry name" value="BH3618-like"/>
    <property type="match status" value="1"/>
</dbReference>
<proteinExistence type="predicted"/>
<keyword evidence="2" id="KW-1005">Bacterial flagellum biogenesis</keyword>
<dbReference type="AlphaFoldDB" id="A0A4R5TX95"/>
<comment type="caution">
    <text evidence="4">The sequence shown here is derived from an EMBL/GenBank/DDBJ whole genome shotgun (WGS) entry which is preliminary data.</text>
</comment>
<keyword evidence="4" id="KW-0969">Cilium</keyword>
<evidence type="ECO:0000256" key="3">
    <source>
        <dbReference type="ARBA" id="ARBA00022845"/>
    </source>
</evidence>
<keyword evidence="4" id="KW-0966">Cell projection</keyword>
<protein>
    <submittedName>
        <fullName evidence="4">Flagellar assembly protein FliW</fullName>
    </submittedName>
</protein>
<dbReference type="OrthoDB" id="3268119at2"/>
<dbReference type="Gene3D" id="2.30.290.10">
    <property type="entry name" value="BH3618-like"/>
    <property type="match status" value="1"/>
</dbReference>
<evidence type="ECO:0000256" key="2">
    <source>
        <dbReference type="ARBA" id="ARBA00022795"/>
    </source>
</evidence>